<evidence type="ECO:0000313" key="11">
    <source>
        <dbReference type="Proteomes" id="UP000426265"/>
    </source>
</evidence>
<evidence type="ECO:0000256" key="2">
    <source>
        <dbReference type="ARBA" id="ARBA00004687"/>
    </source>
</evidence>
<gene>
    <name evidence="10" type="ORF">AN1_LOCUS5113</name>
</gene>
<dbReference type="UniPathway" id="UPA00196"/>
<evidence type="ECO:0000256" key="4">
    <source>
        <dbReference type="ARBA" id="ARBA00022692"/>
    </source>
</evidence>
<sequence length="138" mass="15820">MLRLNQEVHGPKTSEVYGFVGSISIVVATVIFLIWGYVPDKFLESIGIYYYYPSKYWAMAMPMYSMVTLLVALVFYIGLNFMSTSKPTSLNTLFDDYSREDVNFLPLMKNGEDRPIDPISDIDITRINDLMFDSNLAK</sequence>
<dbReference type="InterPro" id="IPR016542">
    <property type="entry name" value="PIG-P_GPI19"/>
</dbReference>
<dbReference type="Proteomes" id="UP000426265">
    <property type="component" value="Unassembled WGS sequence"/>
</dbReference>
<name>A0A654EJY2_ARATH</name>
<dbReference type="PANTHER" id="PTHR47681:SF3">
    <property type="entry name" value="PHOSPHATIDYLINOSITOL N-ACETYLGLUCOSAMINYLTRANSFERASE SUBUNIT P-RELATED"/>
    <property type="match status" value="1"/>
</dbReference>
<keyword evidence="6 7" id="KW-0472">Membrane</keyword>
<dbReference type="ExpressionAtlas" id="A0A654EJY2">
    <property type="expression patterns" value="baseline and differential"/>
</dbReference>
<evidence type="ECO:0000256" key="7">
    <source>
        <dbReference type="PIRNR" id="PIRNR008765"/>
    </source>
</evidence>
<dbReference type="EMBL" id="CACRSJ010000104">
    <property type="protein sequence ID" value="VYS49637.1"/>
    <property type="molecule type" value="Genomic_DNA"/>
</dbReference>
<accession>A0A654EJY2</accession>
<evidence type="ECO:0000259" key="9">
    <source>
        <dbReference type="Pfam" id="PF08510"/>
    </source>
</evidence>
<protein>
    <recommendedName>
        <fullName evidence="7">Phosphatidylinositol N-acetylglucosaminyltransferase subunit P</fullName>
    </recommendedName>
</protein>
<dbReference type="AlphaFoldDB" id="A0A654EJY2"/>
<comment type="subcellular location">
    <subcellularLocation>
        <location evidence="1">Membrane</location>
        <topology evidence="1">Multi-pass membrane protein</topology>
    </subcellularLocation>
</comment>
<keyword evidence="4 8" id="KW-0812">Transmembrane</keyword>
<dbReference type="PIRSF" id="PIRSF008765">
    <property type="entry name" value="PIG-P_GPI19"/>
    <property type="match status" value="1"/>
</dbReference>
<comment type="pathway">
    <text evidence="2 7">Glycolipid biosynthesis; glycosylphosphatidylinositol-anchor biosynthesis.</text>
</comment>
<feature type="transmembrane region" description="Helical" evidence="8">
    <location>
        <begin position="16"/>
        <end position="37"/>
    </location>
</feature>
<evidence type="ECO:0000256" key="5">
    <source>
        <dbReference type="ARBA" id="ARBA00022989"/>
    </source>
</evidence>
<dbReference type="PANTHER" id="PTHR47681">
    <property type="entry name" value="PHOSPHATIDYLINOSITOL N-ACETYLGLUCOSAMINYLTRANSFERASE SUBUNIT P-RELATED"/>
    <property type="match status" value="1"/>
</dbReference>
<keyword evidence="7" id="KW-0808">Transferase</keyword>
<dbReference type="Pfam" id="PF08510">
    <property type="entry name" value="PIG-P"/>
    <property type="match status" value="1"/>
</dbReference>
<evidence type="ECO:0000313" key="10">
    <source>
        <dbReference type="EMBL" id="VYS49637.1"/>
    </source>
</evidence>
<dbReference type="InterPro" id="IPR013717">
    <property type="entry name" value="PIG-P"/>
</dbReference>
<evidence type="ECO:0000256" key="3">
    <source>
        <dbReference type="ARBA" id="ARBA00022502"/>
    </source>
</evidence>
<reference evidence="10 11" key="1">
    <citation type="submission" date="2019-11" db="EMBL/GenBank/DDBJ databases">
        <authorList>
            <person name="Jiao W.-B."/>
            <person name="Schneeberger K."/>
        </authorList>
    </citation>
    <scope>NUCLEOTIDE SEQUENCE [LARGE SCALE GENOMIC DNA]</scope>
    <source>
        <strain evidence="11">cv. An-1</strain>
    </source>
</reference>
<keyword evidence="5 8" id="KW-1133">Transmembrane helix</keyword>
<proteinExistence type="inferred from homology"/>
<comment type="similarity">
    <text evidence="7">Belongs to the PIGP family.</text>
</comment>
<evidence type="ECO:0000256" key="6">
    <source>
        <dbReference type="ARBA" id="ARBA00023136"/>
    </source>
</evidence>
<dbReference type="GO" id="GO:0006506">
    <property type="term" value="P:GPI anchor biosynthetic process"/>
    <property type="evidence" value="ECO:0007669"/>
    <property type="project" value="UniProtKB-UniPathway"/>
</dbReference>
<organism evidence="10 11">
    <name type="scientific">Arabidopsis thaliana</name>
    <name type="common">Mouse-ear cress</name>
    <dbReference type="NCBI Taxonomy" id="3702"/>
    <lineage>
        <taxon>Eukaryota</taxon>
        <taxon>Viridiplantae</taxon>
        <taxon>Streptophyta</taxon>
        <taxon>Embryophyta</taxon>
        <taxon>Tracheophyta</taxon>
        <taxon>Spermatophyta</taxon>
        <taxon>Magnoliopsida</taxon>
        <taxon>eudicotyledons</taxon>
        <taxon>Gunneridae</taxon>
        <taxon>Pentapetalae</taxon>
        <taxon>rosids</taxon>
        <taxon>malvids</taxon>
        <taxon>Brassicales</taxon>
        <taxon>Brassicaceae</taxon>
        <taxon>Camelineae</taxon>
        <taxon>Arabidopsis</taxon>
    </lineage>
</organism>
<feature type="domain" description="PIG-P" evidence="9">
    <location>
        <begin position="13"/>
        <end position="132"/>
    </location>
</feature>
<dbReference type="GO" id="GO:0017176">
    <property type="term" value="F:phosphatidylinositol N-acetylglucosaminyltransferase activity"/>
    <property type="evidence" value="ECO:0007669"/>
    <property type="project" value="UniProtKB-UniRule"/>
</dbReference>
<keyword evidence="3 7" id="KW-0337">GPI-anchor biosynthesis</keyword>
<feature type="transmembrane region" description="Helical" evidence="8">
    <location>
        <begin position="57"/>
        <end position="79"/>
    </location>
</feature>
<dbReference type="GO" id="GO:0016020">
    <property type="term" value="C:membrane"/>
    <property type="evidence" value="ECO:0007669"/>
    <property type="project" value="UniProtKB-SubCell"/>
</dbReference>
<comment type="function">
    <text evidence="7">Part of the complex catalyzing the transfer of N-acetylglucosamine from UDP-N-acetylglucosamine to phosphatidylinositol, the first step of GPI biosynthesis.</text>
</comment>
<evidence type="ECO:0000256" key="1">
    <source>
        <dbReference type="ARBA" id="ARBA00004141"/>
    </source>
</evidence>
<evidence type="ECO:0000256" key="8">
    <source>
        <dbReference type="SAM" id="Phobius"/>
    </source>
</evidence>